<dbReference type="EMBL" id="CAICTM010000058">
    <property type="protein sequence ID" value="CAB9499389.1"/>
    <property type="molecule type" value="Genomic_DNA"/>
</dbReference>
<evidence type="ECO:0000256" key="2">
    <source>
        <dbReference type="SAM" id="SignalP"/>
    </source>
</evidence>
<dbReference type="OrthoDB" id="45621at2759"/>
<reference evidence="3" key="1">
    <citation type="submission" date="2020-06" db="EMBL/GenBank/DDBJ databases">
        <authorList>
            <consortium name="Plant Systems Biology data submission"/>
        </authorList>
    </citation>
    <scope>NUCLEOTIDE SEQUENCE</scope>
    <source>
        <strain evidence="3">D6</strain>
    </source>
</reference>
<dbReference type="Proteomes" id="UP001153069">
    <property type="component" value="Unassembled WGS sequence"/>
</dbReference>
<evidence type="ECO:0000256" key="1">
    <source>
        <dbReference type="SAM" id="Phobius"/>
    </source>
</evidence>
<sequence length="154" mass="16891">MRGILVLVSSVLCCLALKRTHGFVVPLSRHRSLSQSHQVSVRLHSKSTQEGEQEPLQETVMVEPGGENDVFTKEQWDEIEEAQPSQLSVMKELLGINVFTYILAFLIVAFGGMNLILGPGWLGGTLGIEGTGNIEQVSPSLPQTMDLGKDEYLL</sequence>
<proteinExistence type="predicted"/>
<protein>
    <submittedName>
        <fullName evidence="3">Uncharacterized protein</fullName>
    </submittedName>
</protein>
<feature type="signal peptide" evidence="2">
    <location>
        <begin position="1"/>
        <end position="22"/>
    </location>
</feature>
<dbReference type="AlphaFoldDB" id="A0A9N8DB16"/>
<comment type="caution">
    <text evidence="3">The sequence shown here is derived from an EMBL/GenBank/DDBJ whole genome shotgun (WGS) entry which is preliminary data.</text>
</comment>
<evidence type="ECO:0000313" key="3">
    <source>
        <dbReference type="EMBL" id="CAB9499389.1"/>
    </source>
</evidence>
<accession>A0A9N8DB16</accession>
<keyword evidence="4" id="KW-1185">Reference proteome</keyword>
<feature type="transmembrane region" description="Helical" evidence="1">
    <location>
        <begin position="98"/>
        <end position="117"/>
    </location>
</feature>
<keyword evidence="1" id="KW-0472">Membrane</keyword>
<gene>
    <name evidence="3" type="ORF">SEMRO_59_G034430.1</name>
</gene>
<keyword evidence="2" id="KW-0732">Signal</keyword>
<feature type="chain" id="PRO_5040268832" evidence="2">
    <location>
        <begin position="23"/>
        <end position="154"/>
    </location>
</feature>
<keyword evidence="1" id="KW-1133">Transmembrane helix</keyword>
<evidence type="ECO:0000313" key="4">
    <source>
        <dbReference type="Proteomes" id="UP001153069"/>
    </source>
</evidence>
<organism evidence="3 4">
    <name type="scientific">Seminavis robusta</name>
    <dbReference type="NCBI Taxonomy" id="568900"/>
    <lineage>
        <taxon>Eukaryota</taxon>
        <taxon>Sar</taxon>
        <taxon>Stramenopiles</taxon>
        <taxon>Ochrophyta</taxon>
        <taxon>Bacillariophyta</taxon>
        <taxon>Bacillariophyceae</taxon>
        <taxon>Bacillariophycidae</taxon>
        <taxon>Naviculales</taxon>
        <taxon>Naviculaceae</taxon>
        <taxon>Seminavis</taxon>
    </lineage>
</organism>
<name>A0A9N8DB16_9STRA</name>
<keyword evidence="1" id="KW-0812">Transmembrane</keyword>